<dbReference type="EMBL" id="JAVFKN010000001">
    <property type="protein sequence ID" value="MDQ5767041.1"/>
    <property type="molecule type" value="Genomic_DNA"/>
</dbReference>
<proteinExistence type="predicted"/>
<dbReference type="PROSITE" id="PS51257">
    <property type="entry name" value="PROKAR_LIPOPROTEIN"/>
    <property type="match status" value="1"/>
</dbReference>
<protein>
    <submittedName>
        <fullName evidence="3">Uncharacterized protein</fullName>
    </submittedName>
</protein>
<feature type="signal peptide" evidence="1">
    <location>
        <begin position="1"/>
        <end position="25"/>
    </location>
</feature>
<keyword evidence="1" id="KW-0732">Signal</keyword>
<dbReference type="RefSeq" id="WP_308133275.1">
    <property type="nucleotide sequence ID" value="NZ_CP133197.1"/>
</dbReference>
<gene>
    <name evidence="2" type="ORF">RCC75_00765</name>
    <name evidence="3" type="ORF">RCG00_06915</name>
</gene>
<feature type="chain" id="PRO_5041334623" evidence="1">
    <location>
        <begin position="26"/>
        <end position="280"/>
    </location>
</feature>
<sequence length="280" mass="30180">MNHRKYITAIILGLTASLLTSCNNGGNTSDTPAVVPEPIVVAPPPVVPEPTKEEQLATVEAEIKAMIRQAQCASSLDCRLLECMREAPPTDTGTLVLRKVIQPYSVLETDNGQLTDKINQRDLIMNQLLSAKYPAQQIPSTFCTTPEGMSSHYSIASCFKNQCIEEGVATIPEDPYLDLVLLIPNPVRSETINALIGDPVCSSSEQCGVWNVGYSSAECGETTTFAYSTFATDPKEIAEKVGQYAQSVAANYNAQGFNAVCQSNVSFTNGVCRNERCGAN</sequence>
<keyword evidence="4" id="KW-1185">Reference proteome</keyword>
<accession>A0AA51MTC4</accession>
<evidence type="ECO:0000313" key="2">
    <source>
        <dbReference type="EMBL" id="MDQ5767041.1"/>
    </source>
</evidence>
<evidence type="ECO:0000313" key="3">
    <source>
        <dbReference type="EMBL" id="WML88097.1"/>
    </source>
</evidence>
<reference evidence="3 4" key="1">
    <citation type="submission" date="2023-08" db="EMBL/GenBank/DDBJ databases">
        <title>New molecular markers tilS and rpoB for phylogenetic and monitoring studies of the genus Thiothrix biodiversity.</title>
        <authorList>
            <person name="Ravin N.V."/>
            <person name="Smolyakov D."/>
            <person name="Markov N.D."/>
            <person name="Beletsky A.V."/>
            <person name="Mardanov A.V."/>
            <person name="Rudenko T.S."/>
            <person name="Grabovich M.Y."/>
        </authorList>
    </citation>
    <scope>NUCLEOTIDE SEQUENCE</scope>
    <source>
        <strain evidence="3">DNT52</strain>
        <strain evidence="2 4">H33</strain>
    </source>
</reference>
<evidence type="ECO:0000256" key="1">
    <source>
        <dbReference type="SAM" id="SignalP"/>
    </source>
</evidence>
<evidence type="ECO:0000313" key="4">
    <source>
        <dbReference type="Proteomes" id="UP001223336"/>
    </source>
</evidence>
<name>A0AA51MTC4_9GAMM</name>
<dbReference type="AlphaFoldDB" id="A0AA51MTC4"/>
<organism evidence="3">
    <name type="scientific">Thiothrix subterranea</name>
    <dbReference type="NCBI Taxonomy" id="2735563"/>
    <lineage>
        <taxon>Bacteria</taxon>
        <taxon>Pseudomonadati</taxon>
        <taxon>Pseudomonadota</taxon>
        <taxon>Gammaproteobacteria</taxon>
        <taxon>Thiotrichales</taxon>
        <taxon>Thiotrichaceae</taxon>
        <taxon>Thiothrix</taxon>
    </lineage>
</organism>
<dbReference type="Proteomes" id="UP001229862">
    <property type="component" value="Chromosome"/>
</dbReference>
<dbReference type="EMBL" id="CP133217">
    <property type="protein sequence ID" value="WML88097.1"/>
    <property type="molecule type" value="Genomic_DNA"/>
</dbReference>
<dbReference type="Proteomes" id="UP001223336">
    <property type="component" value="Unassembled WGS sequence"/>
</dbReference>